<dbReference type="GO" id="GO:0050660">
    <property type="term" value="F:flavin adenine dinucleotide binding"/>
    <property type="evidence" value="ECO:0007669"/>
    <property type="project" value="InterPro"/>
</dbReference>
<comment type="similarity">
    <text evidence="2 6">Belongs to the acyl-CoA dehydrogenase family.</text>
</comment>
<dbReference type="PATRIC" id="fig|479117.4.peg.460"/>
<comment type="cofactor">
    <cofactor evidence="1 6">
        <name>FAD</name>
        <dbReference type="ChEBI" id="CHEBI:57692"/>
    </cofactor>
</comment>
<dbReference type="FunFam" id="1.10.540.10:FF:000026">
    <property type="entry name" value="Acyl-CoA dehydrogenase medium chain"/>
    <property type="match status" value="1"/>
</dbReference>
<organism evidence="10 11">
    <name type="scientific">Brevibacterium ravenspurgense</name>
    <dbReference type="NCBI Taxonomy" id="479117"/>
    <lineage>
        <taxon>Bacteria</taxon>
        <taxon>Bacillati</taxon>
        <taxon>Actinomycetota</taxon>
        <taxon>Actinomycetes</taxon>
        <taxon>Micrococcales</taxon>
        <taxon>Brevibacteriaceae</taxon>
        <taxon>Brevibacterium</taxon>
    </lineage>
</organism>
<evidence type="ECO:0000313" key="11">
    <source>
        <dbReference type="Proteomes" id="UP000243589"/>
    </source>
</evidence>
<dbReference type="InterPro" id="IPR036250">
    <property type="entry name" value="AcylCo_DH-like_C"/>
</dbReference>
<keyword evidence="4 6" id="KW-0274">FAD</keyword>
<dbReference type="PIRSF" id="PIRSF016578">
    <property type="entry name" value="HsaA"/>
    <property type="match status" value="1"/>
</dbReference>
<dbReference type="SUPFAM" id="SSF47203">
    <property type="entry name" value="Acyl-CoA dehydrogenase C-terminal domain-like"/>
    <property type="match status" value="1"/>
</dbReference>
<protein>
    <submittedName>
        <fullName evidence="10">Acyl-CoA dehydrogenase</fullName>
        <ecNumber evidence="10">1.3.99.-</ecNumber>
    </submittedName>
</protein>
<keyword evidence="11" id="KW-1185">Reference proteome</keyword>
<dbReference type="InterPro" id="IPR037069">
    <property type="entry name" value="AcylCoA_DH/ox_N_sf"/>
</dbReference>
<dbReference type="Pfam" id="PF02770">
    <property type="entry name" value="Acyl-CoA_dh_M"/>
    <property type="match status" value="1"/>
</dbReference>
<evidence type="ECO:0000256" key="4">
    <source>
        <dbReference type="ARBA" id="ARBA00022827"/>
    </source>
</evidence>
<evidence type="ECO:0000259" key="7">
    <source>
        <dbReference type="Pfam" id="PF00441"/>
    </source>
</evidence>
<sequence>MILDNYRGTWEDEDTSELRKLTREFIANEITPHQERYAEQHRVDRDVWRKAGQAGLLCISVPEEYGGGGGDFRHEAIVLHEQGLAFDDAWGYSVHSSICAHYILEYGTEEQKKAWLPKLASGEYVAAIAMTEPGTGSDLQSIRTKAVRDGDEWVINGSKTFITNGTHCDLVIIVARTSDEPGAKGISLIVAEVGGEDVVGDSGTWATGFERGRVLDKMGMRGQDTRELFFTDMRVPVGNVLGGEAGEDKGFYQLMNQLPQERLAIAVGGAGVAEAAVRAGISYAKDREAFGVPIVKFQNTKFVLAEASTEALAVRTFVDHAIAEHTAGKLSTEKASAAKYWATDMQNTIVDKVLQVFGGYGFMNEYPIARTLVRSDEQKIYGGTNEIMKELIGRGL</sequence>
<dbReference type="GO" id="GO:0003995">
    <property type="term" value="F:acyl-CoA dehydrogenase activity"/>
    <property type="evidence" value="ECO:0007669"/>
    <property type="project" value="TreeGrafter"/>
</dbReference>
<dbReference type="InterPro" id="IPR009100">
    <property type="entry name" value="AcylCoA_DH/oxidase_NM_dom_sf"/>
</dbReference>
<dbReference type="InterPro" id="IPR013786">
    <property type="entry name" value="AcylCoA_DH/ox_N"/>
</dbReference>
<accession>A0A150HAR3</accession>
<comment type="caution">
    <text evidence="10">The sequence shown here is derived from an EMBL/GenBank/DDBJ whole genome shotgun (WGS) entry which is preliminary data.</text>
</comment>
<dbReference type="InterPro" id="IPR046373">
    <property type="entry name" value="Acyl-CoA_Oxase/DH_mid-dom_sf"/>
</dbReference>
<evidence type="ECO:0000256" key="5">
    <source>
        <dbReference type="ARBA" id="ARBA00023002"/>
    </source>
</evidence>
<feature type="domain" description="Acyl-CoA dehydrogenase/oxidase C-terminal" evidence="7">
    <location>
        <begin position="248"/>
        <end position="396"/>
    </location>
</feature>
<dbReference type="SUPFAM" id="SSF56645">
    <property type="entry name" value="Acyl-CoA dehydrogenase NM domain-like"/>
    <property type="match status" value="1"/>
</dbReference>
<dbReference type="Gene3D" id="1.10.540.10">
    <property type="entry name" value="Acyl-CoA dehydrogenase/oxidase, N-terminal domain"/>
    <property type="match status" value="1"/>
</dbReference>
<dbReference type="RefSeq" id="WP_062019946.1">
    <property type="nucleotide sequence ID" value="NZ_LQQC01000005.1"/>
</dbReference>
<dbReference type="Pfam" id="PF00441">
    <property type="entry name" value="Acyl-CoA_dh_1"/>
    <property type="match status" value="1"/>
</dbReference>
<dbReference type="Gene3D" id="1.20.140.10">
    <property type="entry name" value="Butyryl-CoA Dehydrogenase, subunit A, domain 3"/>
    <property type="match status" value="1"/>
</dbReference>
<dbReference type="EMBL" id="LQQC01000005">
    <property type="protein sequence ID" value="KXZ59213.1"/>
    <property type="molecule type" value="Genomic_DNA"/>
</dbReference>
<evidence type="ECO:0000256" key="6">
    <source>
        <dbReference type="RuleBase" id="RU362125"/>
    </source>
</evidence>
<evidence type="ECO:0000313" key="10">
    <source>
        <dbReference type="EMBL" id="KXZ59213.1"/>
    </source>
</evidence>
<evidence type="ECO:0000259" key="9">
    <source>
        <dbReference type="Pfam" id="PF02771"/>
    </source>
</evidence>
<keyword evidence="5 6" id="KW-0560">Oxidoreductase</keyword>
<dbReference type="FunFam" id="2.40.110.10:FF:000002">
    <property type="entry name" value="Acyl-CoA dehydrogenase fadE12"/>
    <property type="match status" value="1"/>
</dbReference>
<keyword evidence="3 6" id="KW-0285">Flavoprotein</keyword>
<feature type="domain" description="Acyl-CoA dehydrogenase/oxidase N-terminal" evidence="9">
    <location>
        <begin position="13"/>
        <end position="123"/>
    </location>
</feature>
<evidence type="ECO:0000256" key="1">
    <source>
        <dbReference type="ARBA" id="ARBA00001974"/>
    </source>
</evidence>
<dbReference type="InterPro" id="IPR009075">
    <property type="entry name" value="AcylCo_DH/oxidase_C"/>
</dbReference>
<dbReference type="Proteomes" id="UP000243589">
    <property type="component" value="Unassembled WGS sequence"/>
</dbReference>
<dbReference type="AlphaFoldDB" id="A0A150HAR3"/>
<name>A0A150HAR3_9MICO</name>
<proteinExistence type="inferred from homology"/>
<evidence type="ECO:0000256" key="3">
    <source>
        <dbReference type="ARBA" id="ARBA00022630"/>
    </source>
</evidence>
<evidence type="ECO:0000259" key="8">
    <source>
        <dbReference type="Pfam" id="PF02770"/>
    </source>
</evidence>
<evidence type="ECO:0000256" key="2">
    <source>
        <dbReference type="ARBA" id="ARBA00009347"/>
    </source>
</evidence>
<dbReference type="PANTHER" id="PTHR43884">
    <property type="entry name" value="ACYL-COA DEHYDROGENASE"/>
    <property type="match status" value="1"/>
</dbReference>
<reference evidence="10 11" key="1">
    <citation type="submission" date="2016-01" db="EMBL/GenBank/DDBJ databases">
        <title>Use of Whole Genome Sequencing to ascertain that Brevibacterium massiliense (Roux, Raoult 2009) is a later heterotypic synonym of Brevibacterium ravenspurgense (Mages 2008).</title>
        <authorList>
            <person name="Bernier A.-M."/>
            <person name="Burdz T."/>
            <person name="Huynh C."/>
            <person name="Pachecho A.L."/>
            <person name="Wiebe D."/>
            <person name="Bonner C."/>
            <person name="Bernard K."/>
        </authorList>
    </citation>
    <scope>NUCLEOTIDE SEQUENCE [LARGE SCALE GENOMIC DNA]</scope>
    <source>
        <strain evidence="10 11">CCUG56047</strain>
    </source>
</reference>
<dbReference type="Pfam" id="PF02771">
    <property type="entry name" value="Acyl-CoA_dh_N"/>
    <property type="match status" value="1"/>
</dbReference>
<dbReference type="Gene3D" id="2.40.110.10">
    <property type="entry name" value="Butyryl-CoA Dehydrogenase, subunit A, domain 2"/>
    <property type="match status" value="1"/>
</dbReference>
<feature type="domain" description="Acyl-CoA oxidase/dehydrogenase middle" evidence="8">
    <location>
        <begin position="127"/>
        <end position="233"/>
    </location>
</feature>
<dbReference type="InterPro" id="IPR006091">
    <property type="entry name" value="Acyl-CoA_Oxase/DH_mid-dom"/>
</dbReference>
<dbReference type="EC" id="1.3.99.-" evidence="10"/>
<gene>
    <name evidence="10" type="primary">mmgC_2</name>
    <name evidence="10" type="ORF">Bravens_00460</name>
</gene>
<dbReference type="PANTHER" id="PTHR43884:SF12">
    <property type="entry name" value="ISOVALERYL-COA DEHYDROGENASE, MITOCHONDRIAL-RELATED"/>
    <property type="match status" value="1"/>
</dbReference>
<dbReference type="FunFam" id="1.20.140.10:FF:000001">
    <property type="entry name" value="Acyl-CoA dehydrogenase"/>
    <property type="match status" value="1"/>
</dbReference>